<evidence type="ECO:0000256" key="2">
    <source>
        <dbReference type="ARBA" id="ARBA00005179"/>
    </source>
</evidence>
<evidence type="ECO:0000256" key="3">
    <source>
        <dbReference type="ARBA" id="ARBA00010617"/>
    </source>
</evidence>
<dbReference type="SUPFAM" id="SSF48264">
    <property type="entry name" value="Cytochrome P450"/>
    <property type="match status" value="1"/>
</dbReference>
<evidence type="ECO:0000256" key="6">
    <source>
        <dbReference type="ARBA" id="ARBA00023004"/>
    </source>
</evidence>
<evidence type="ECO:0000313" key="11">
    <source>
        <dbReference type="Proteomes" id="UP000703269"/>
    </source>
</evidence>
<dbReference type="InterPro" id="IPR001128">
    <property type="entry name" value="Cyt_P450"/>
</dbReference>
<comment type="cofactor">
    <cofactor evidence="1 8">
        <name>heme</name>
        <dbReference type="ChEBI" id="CHEBI:30413"/>
    </cofactor>
</comment>
<dbReference type="Pfam" id="PF00067">
    <property type="entry name" value="p450"/>
    <property type="match status" value="1"/>
</dbReference>
<dbReference type="Proteomes" id="UP000703269">
    <property type="component" value="Unassembled WGS sequence"/>
</dbReference>
<evidence type="ECO:0000313" key="10">
    <source>
        <dbReference type="EMBL" id="GJE91623.1"/>
    </source>
</evidence>
<dbReference type="GO" id="GO:0004497">
    <property type="term" value="F:monooxygenase activity"/>
    <property type="evidence" value="ECO:0007669"/>
    <property type="project" value="UniProtKB-KW"/>
</dbReference>
<evidence type="ECO:0000256" key="9">
    <source>
        <dbReference type="SAM" id="Phobius"/>
    </source>
</evidence>
<keyword evidence="9" id="KW-1133">Transmembrane helix</keyword>
<comment type="similarity">
    <text evidence="3">Belongs to the cytochrome P450 family.</text>
</comment>
<feature type="transmembrane region" description="Helical" evidence="9">
    <location>
        <begin position="50"/>
        <end position="69"/>
    </location>
</feature>
<dbReference type="PRINTS" id="PR00465">
    <property type="entry name" value="EP450IV"/>
</dbReference>
<gene>
    <name evidence="10" type="ORF">PsYK624_077730</name>
</gene>
<feature type="binding site" description="axial binding residue" evidence="8">
    <location>
        <position position="511"/>
    </location>
    <ligand>
        <name>heme</name>
        <dbReference type="ChEBI" id="CHEBI:30413"/>
    </ligand>
    <ligandPart>
        <name>Fe</name>
        <dbReference type="ChEBI" id="CHEBI:18248"/>
    </ligandPart>
</feature>
<dbReference type="EMBL" id="BPQB01000022">
    <property type="protein sequence ID" value="GJE91623.1"/>
    <property type="molecule type" value="Genomic_DNA"/>
</dbReference>
<protein>
    <submittedName>
        <fullName evidence="10">Cytochrome P450</fullName>
    </submittedName>
</protein>
<evidence type="ECO:0000256" key="4">
    <source>
        <dbReference type="ARBA" id="ARBA00022723"/>
    </source>
</evidence>
<dbReference type="GO" id="GO:0016705">
    <property type="term" value="F:oxidoreductase activity, acting on paired donors, with incorporation or reduction of molecular oxygen"/>
    <property type="evidence" value="ECO:0007669"/>
    <property type="project" value="InterPro"/>
</dbReference>
<keyword evidence="5" id="KW-0560">Oxidoreductase</keyword>
<dbReference type="PANTHER" id="PTHR24305:SF187">
    <property type="entry name" value="P450, PUTATIVE (EUROFUNG)-RELATED"/>
    <property type="match status" value="1"/>
</dbReference>
<dbReference type="PRINTS" id="PR00385">
    <property type="entry name" value="P450"/>
</dbReference>
<comment type="pathway">
    <text evidence="2">Secondary metabolite biosynthesis.</text>
</comment>
<evidence type="ECO:0000256" key="1">
    <source>
        <dbReference type="ARBA" id="ARBA00001971"/>
    </source>
</evidence>
<comment type="caution">
    <text evidence="10">The sequence shown here is derived from an EMBL/GenBank/DDBJ whole genome shotgun (WGS) entry which is preliminary data.</text>
</comment>
<feature type="transmembrane region" description="Helical" evidence="9">
    <location>
        <begin position="75"/>
        <end position="97"/>
    </location>
</feature>
<keyword evidence="9" id="KW-0812">Transmembrane</keyword>
<dbReference type="InterPro" id="IPR002403">
    <property type="entry name" value="Cyt_P450_E_grp-IV"/>
</dbReference>
<dbReference type="PANTHER" id="PTHR24305">
    <property type="entry name" value="CYTOCHROME P450"/>
    <property type="match status" value="1"/>
</dbReference>
<evidence type="ECO:0000256" key="7">
    <source>
        <dbReference type="ARBA" id="ARBA00023033"/>
    </source>
</evidence>
<proteinExistence type="inferred from homology"/>
<keyword evidence="4 8" id="KW-0479">Metal-binding</keyword>
<keyword evidence="7" id="KW-0503">Monooxygenase</keyword>
<dbReference type="AlphaFoldDB" id="A0A9P3G929"/>
<accession>A0A9P3G929</accession>
<keyword evidence="6 8" id="KW-0408">Iron</keyword>
<dbReference type="InterPro" id="IPR050121">
    <property type="entry name" value="Cytochrome_P450_monoxygenase"/>
</dbReference>
<evidence type="ECO:0000256" key="5">
    <source>
        <dbReference type="ARBA" id="ARBA00023002"/>
    </source>
</evidence>
<organism evidence="10 11">
    <name type="scientific">Phanerochaete sordida</name>
    <dbReference type="NCBI Taxonomy" id="48140"/>
    <lineage>
        <taxon>Eukaryota</taxon>
        <taxon>Fungi</taxon>
        <taxon>Dikarya</taxon>
        <taxon>Basidiomycota</taxon>
        <taxon>Agaricomycotina</taxon>
        <taxon>Agaricomycetes</taxon>
        <taxon>Polyporales</taxon>
        <taxon>Phanerochaetaceae</taxon>
        <taxon>Phanerochaete</taxon>
    </lineage>
</organism>
<dbReference type="GO" id="GO:0020037">
    <property type="term" value="F:heme binding"/>
    <property type="evidence" value="ECO:0007669"/>
    <property type="project" value="InterPro"/>
</dbReference>
<reference evidence="10 11" key="1">
    <citation type="submission" date="2021-08" db="EMBL/GenBank/DDBJ databases">
        <title>Draft Genome Sequence of Phanerochaete sordida strain YK-624.</title>
        <authorList>
            <person name="Mori T."/>
            <person name="Dohra H."/>
            <person name="Suzuki T."/>
            <person name="Kawagishi H."/>
            <person name="Hirai H."/>
        </authorList>
    </citation>
    <scope>NUCLEOTIDE SEQUENCE [LARGE SCALE GENOMIC DNA]</scope>
    <source>
        <strain evidence="10 11">YK-624</strain>
    </source>
</reference>
<dbReference type="InterPro" id="IPR036396">
    <property type="entry name" value="Cyt_P450_sf"/>
</dbReference>
<evidence type="ECO:0000256" key="8">
    <source>
        <dbReference type="PIRSR" id="PIRSR602403-1"/>
    </source>
</evidence>
<name>A0A9P3G929_9APHY</name>
<dbReference type="OrthoDB" id="6692864at2759"/>
<keyword evidence="8" id="KW-0349">Heme</keyword>
<dbReference type="GO" id="GO:0005506">
    <property type="term" value="F:iron ion binding"/>
    <property type="evidence" value="ECO:0007669"/>
    <property type="project" value="InterPro"/>
</dbReference>
<keyword evidence="9" id="KW-0472">Membrane</keyword>
<sequence>MALLPGDILPRTLGELLRVHKQFPLGESFAAVASFAVVAHVIFNRWEPMRVDVVSTLLLGIPMILSLLLAPHLGLVLGLAATLTFYNVTLVTSIVLYRLSPFHPLWRYPGPLMARTTQLWHAWQAHKGQQHLYLKHMHDRYGDVVRMGPNEISIRDASCIAPLYGTHGLPKGPGSTGRQMHPPELSLIGYRDTARHSARRKPWARGLGSAAVREYIPALRVRVHQLVDALAANHGQVADLAKWLSFFSYDFMGDMAFGGWTEMMRDGYDKDGFWNMIHLTLNTGAVFEQIPWLAYYVKRVPAVNQIIMRMRQLASQHAARRYAQGATTRDLFYYLSGEDLPDGSARPPRHHVTADGLLAVVGGSDTTSSALSNLFYLILGSRKAYQKLQAEVDAYYPPGEDSLDPKHHNEMPYLNAVINETLRCLPPILSGSQRAPLIGGGDVTIGPYYVPEGNQVRVHYYSVHHDPRYFSDPAAFYPERWLVAAGKLAPPDYFVHDERAFVPFSFGPSNCVGKGLALQQMRSTVVHIMAHLEMRFADGYNPAVWETQVLDKGVMVLAGPLPVVVEMRG</sequence>
<keyword evidence="11" id="KW-1185">Reference proteome</keyword>
<dbReference type="Gene3D" id="1.10.630.10">
    <property type="entry name" value="Cytochrome P450"/>
    <property type="match status" value="1"/>
</dbReference>